<comment type="caution">
    <text evidence="1">The sequence shown here is derived from an EMBL/GenBank/DDBJ whole genome shotgun (WGS) entry which is preliminary data.</text>
</comment>
<reference evidence="1" key="1">
    <citation type="submission" date="2022-12" db="EMBL/GenBank/DDBJ databases">
        <title>Genome Sequence of Lasiodiplodia mahajangana.</title>
        <authorList>
            <person name="Buettner E."/>
        </authorList>
    </citation>
    <scope>NUCLEOTIDE SEQUENCE</scope>
    <source>
        <strain evidence="1">VT137</strain>
    </source>
</reference>
<protein>
    <submittedName>
        <fullName evidence="1">Uncharacterized protein</fullName>
    </submittedName>
</protein>
<name>A0ACC2JDY7_9PEZI</name>
<dbReference type="Proteomes" id="UP001153332">
    <property type="component" value="Unassembled WGS sequence"/>
</dbReference>
<keyword evidence="2" id="KW-1185">Reference proteome</keyword>
<accession>A0ACC2JDY7</accession>
<proteinExistence type="predicted"/>
<evidence type="ECO:0000313" key="2">
    <source>
        <dbReference type="Proteomes" id="UP001153332"/>
    </source>
</evidence>
<dbReference type="EMBL" id="JAPUUL010002280">
    <property type="protein sequence ID" value="KAJ8125589.1"/>
    <property type="molecule type" value="Genomic_DNA"/>
</dbReference>
<gene>
    <name evidence="1" type="ORF">O1611_g8047</name>
</gene>
<evidence type="ECO:0000313" key="1">
    <source>
        <dbReference type="EMBL" id="KAJ8125589.1"/>
    </source>
</evidence>
<organism evidence="1 2">
    <name type="scientific">Lasiodiplodia mahajangana</name>
    <dbReference type="NCBI Taxonomy" id="1108764"/>
    <lineage>
        <taxon>Eukaryota</taxon>
        <taxon>Fungi</taxon>
        <taxon>Dikarya</taxon>
        <taxon>Ascomycota</taxon>
        <taxon>Pezizomycotina</taxon>
        <taxon>Dothideomycetes</taxon>
        <taxon>Dothideomycetes incertae sedis</taxon>
        <taxon>Botryosphaeriales</taxon>
        <taxon>Botryosphaeriaceae</taxon>
        <taxon>Lasiodiplodia</taxon>
    </lineage>
</organism>
<sequence length="82" mass="9293">MWEVSDRLCVDVAKNVYETILKAYLDDASVAYGLHHAVRMLRAALENYDDKNQMQRDVKKTVPISQAKGGPFLWAAFIHIGV</sequence>